<dbReference type="InterPro" id="IPR003959">
    <property type="entry name" value="ATPase_AAA_core"/>
</dbReference>
<keyword evidence="2" id="KW-0547">Nucleotide-binding</keyword>
<reference evidence="2" key="1">
    <citation type="submission" date="2022-05" db="EMBL/GenBank/DDBJ databases">
        <authorList>
            <person name="Colautti A."/>
            <person name="Iacumin L."/>
        </authorList>
    </citation>
    <scope>NUCLEOTIDE SEQUENCE</scope>
    <source>
        <strain evidence="2">DSM 30747</strain>
    </source>
</reference>
<organism evidence="2 3">
    <name type="scientific">Psychrobacillus psychrodurans</name>
    <dbReference type="NCBI Taxonomy" id="126157"/>
    <lineage>
        <taxon>Bacteria</taxon>
        <taxon>Bacillati</taxon>
        <taxon>Bacillota</taxon>
        <taxon>Bacilli</taxon>
        <taxon>Bacillales</taxon>
        <taxon>Bacillaceae</taxon>
        <taxon>Psychrobacillus</taxon>
    </lineage>
</organism>
<evidence type="ECO:0000259" key="1">
    <source>
        <dbReference type="Pfam" id="PF13304"/>
    </source>
</evidence>
<keyword evidence="3" id="KW-1185">Reference proteome</keyword>
<dbReference type="InterPro" id="IPR051396">
    <property type="entry name" value="Bact_Antivir_Def_Nuclease"/>
</dbReference>
<dbReference type="Proteomes" id="UP001152172">
    <property type="component" value="Unassembled WGS sequence"/>
</dbReference>
<dbReference type="PANTHER" id="PTHR43581:SF4">
    <property type="entry name" value="ATP_GTP PHOSPHATASE"/>
    <property type="match status" value="1"/>
</dbReference>
<dbReference type="GO" id="GO:0005524">
    <property type="term" value="F:ATP binding"/>
    <property type="evidence" value="ECO:0007669"/>
    <property type="project" value="UniProtKB-KW"/>
</dbReference>
<dbReference type="InterPro" id="IPR027417">
    <property type="entry name" value="P-loop_NTPase"/>
</dbReference>
<dbReference type="AlphaFoldDB" id="A0A9X3L8I3"/>
<keyword evidence="2" id="KW-0067">ATP-binding</keyword>
<dbReference type="SUPFAM" id="SSF52540">
    <property type="entry name" value="P-loop containing nucleoside triphosphate hydrolases"/>
    <property type="match status" value="1"/>
</dbReference>
<name>A0A9X3L8I3_9BACI</name>
<feature type="domain" description="ATPase AAA-type core" evidence="1">
    <location>
        <begin position="23"/>
        <end position="291"/>
    </location>
</feature>
<sequence length="580" mass="68096">MFKSIKFKNFKKHKDLKITLTNFNVITGPNNVGKSTIIEGLRIFASAYRYASRYKPKVLTNSYDKIVEGYNIPINSLNVKIEYVHSDYNDKVTSLEFNFEKNKSLIIEFSREKEPILYINYEQSIKTAKKFREEFPINIQIIPTLGPLEEDEEIHDINYVKYWSSSKRAPRLFRNIWYYNSGEFDLFKRTINETWNGVILQAPEKENYLSNTIHMFYTEDRIDREVNFAGNGFQIWLQLLTHIIKNKDADLLVIDEPEIYLHPDLQRKLIYILRKLNSKVLIATHSVEIINEVDPNEILLLENNIKFLKRLTDLAGMQKIIEHLGSTQNIYLTRLARGKKLLFVEGQDIKLLQKFGKVLNLEEVFTGGSLTVIPLGGFSQWEKISHAEWMFSTIINEDVKIMALFDRDYRDDNTIMEFEESLSSKITMVHVLRRKEIENYLLEPIVLKKTINQQLKKRNLGEIEDKELLHILIKLTDLYKNYVVSHITAECAKRETQKGKDLSTIIQNKINEFEIEWDNLDYRLGVVSGKNFLSKLNGYLQERFKISITTNQIVNNMEPKYFGEDIRVFIKSLEELVNVV</sequence>
<dbReference type="Gene3D" id="3.40.50.300">
    <property type="entry name" value="P-loop containing nucleotide triphosphate hydrolases"/>
    <property type="match status" value="1"/>
</dbReference>
<dbReference type="PANTHER" id="PTHR43581">
    <property type="entry name" value="ATP/GTP PHOSPHATASE"/>
    <property type="match status" value="1"/>
</dbReference>
<proteinExistence type="predicted"/>
<dbReference type="Pfam" id="PF13304">
    <property type="entry name" value="AAA_21"/>
    <property type="match status" value="1"/>
</dbReference>
<evidence type="ECO:0000313" key="2">
    <source>
        <dbReference type="EMBL" id="MCZ8533362.1"/>
    </source>
</evidence>
<evidence type="ECO:0000313" key="3">
    <source>
        <dbReference type="Proteomes" id="UP001152172"/>
    </source>
</evidence>
<gene>
    <name evidence="2" type="ORF">M9R61_08465</name>
</gene>
<dbReference type="GO" id="GO:0016887">
    <property type="term" value="F:ATP hydrolysis activity"/>
    <property type="evidence" value="ECO:0007669"/>
    <property type="project" value="InterPro"/>
</dbReference>
<dbReference type="CDD" id="cd00267">
    <property type="entry name" value="ABC_ATPase"/>
    <property type="match status" value="1"/>
</dbReference>
<dbReference type="RefSeq" id="WP_269921759.1">
    <property type="nucleotide sequence ID" value="NZ_JAMKBI010000005.1"/>
</dbReference>
<dbReference type="EMBL" id="JAMKBI010000005">
    <property type="protein sequence ID" value="MCZ8533362.1"/>
    <property type="molecule type" value="Genomic_DNA"/>
</dbReference>
<protein>
    <submittedName>
        <fullName evidence="2">ATP-binding protein</fullName>
    </submittedName>
</protein>
<comment type="caution">
    <text evidence="2">The sequence shown here is derived from an EMBL/GenBank/DDBJ whole genome shotgun (WGS) entry which is preliminary data.</text>
</comment>
<accession>A0A9X3L8I3</accession>